<sequence length="108" mass="10959">MLYGPGMGPSASTSTAPQPWVRRLFAVGAGAAAAAAIVLATVAVERGHDSVGLAAMMLFLAAALFTGVARPGPGQRLTRRYAGRYVIPSELDSPASLYEAIAAGQTLG</sequence>
<name>A0ABW7AQ64_9ACTN</name>
<evidence type="ECO:0000313" key="2">
    <source>
        <dbReference type="EMBL" id="MFG1709536.1"/>
    </source>
</evidence>
<reference evidence="2 3" key="1">
    <citation type="submission" date="2024-10" db="EMBL/GenBank/DDBJ databases">
        <authorList>
            <person name="Topkara A.R."/>
            <person name="Saygin H."/>
        </authorList>
    </citation>
    <scope>NUCLEOTIDE SEQUENCE [LARGE SCALE GENOMIC DNA]</scope>
    <source>
        <strain evidence="2 3">M3C6</strain>
    </source>
</reference>
<protein>
    <submittedName>
        <fullName evidence="2">Uncharacterized protein</fullName>
    </submittedName>
</protein>
<feature type="transmembrane region" description="Helical" evidence="1">
    <location>
        <begin position="24"/>
        <end position="44"/>
    </location>
</feature>
<proteinExistence type="predicted"/>
<dbReference type="RefSeq" id="WP_393174405.1">
    <property type="nucleotide sequence ID" value="NZ_JBICRM010000037.1"/>
</dbReference>
<keyword evidence="1" id="KW-1133">Transmembrane helix</keyword>
<keyword evidence="1" id="KW-0472">Membrane</keyword>
<evidence type="ECO:0000256" key="1">
    <source>
        <dbReference type="SAM" id="Phobius"/>
    </source>
</evidence>
<keyword evidence="1" id="KW-0812">Transmembrane</keyword>
<comment type="caution">
    <text evidence="2">The sequence shown here is derived from an EMBL/GenBank/DDBJ whole genome shotgun (WGS) entry which is preliminary data.</text>
</comment>
<evidence type="ECO:0000313" key="3">
    <source>
        <dbReference type="Proteomes" id="UP001603978"/>
    </source>
</evidence>
<feature type="transmembrane region" description="Helical" evidence="1">
    <location>
        <begin position="50"/>
        <end position="69"/>
    </location>
</feature>
<accession>A0ABW7AQ64</accession>
<dbReference type="EMBL" id="JBICRM010000037">
    <property type="protein sequence ID" value="MFG1709536.1"/>
    <property type="molecule type" value="Genomic_DNA"/>
</dbReference>
<dbReference type="Proteomes" id="UP001603978">
    <property type="component" value="Unassembled WGS sequence"/>
</dbReference>
<gene>
    <name evidence="2" type="ORF">ACFLIM_40770</name>
</gene>
<organism evidence="2 3">
    <name type="scientific">Nonomuraea marmarensis</name>
    <dbReference type="NCBI Taxonomy" id="3351344"/>
    <lineage>
        <taxon>Bacteria</taxon>
        <taxon>Bacillati</taxon>
        <taxon>Actinomycetota</taxon>
        <taxon>Actinomycetes</taxon>
        <taxon>Streptosporangiales</taxon>
        <taxon>Streptosporangiaceae</taxon>
        <taxon>Nonomuraea</taxon>
    </lineage>
</organism>
<keyword evidence="3" id="KW-1185">Reference proteome</keyword>